<organism evidence="1 2">
    <name type="scientific">Cryobacterium zongtaii</name>
    <dbReference type="NCBI Taxonomy" id="1259217"/>
    <lineage>
        <taxon>Bacteria</taxon>
        <taxon>Bacillati</taxon>
        <taxon>Actinomycetota</taxon>
        <taxon>Actinomycetes</taxon>
        <taxon>Micrococcales</taxon>
        <taxon>Microbacteriaceae</taxon>
        <taxon>Cryobacterium</taxon>
    </lineage>
</organism>
<comment type="caution">
    <text evidence="1">The sequence shown here is derived from an EMBL/GenBank/DDBJ whole genome shotgun (WGS) entry which is preliminary data.</text>
</comment>
<dbReference type="EMBL" id="PPXF01000038">
    <property type="protein sequence ID" value="POH65930.1"/>
    <property type="molecule type" value="Genomic_DNA"/>
</dbReference>
<evidence type="ECO:0000313" key="1">
    <source>
        <dbReference type="EMBL" id="POH65930.1"/>
    </source>
</evidence>
<gene>
    <name evidence="1" type="ORF">C3B59_08795</name>
</gene>
<dbReference type="Proteomes" id="UP000237104">
    <property type="component" value="Unassembled WGS sequence"/>
</dbReference>
<dbReference type="AlphaFoldDB" id="A0A2S3ZFW3"/>
<reference evidence="1 2" key="1">
    <citation type="submission" date="2018-01" db="EMBL/GenBank/DDBJ databases">
        <title>Cryobacterium sp. nov., from glaciers in China.</title>
        <authorList>
            <person name="Liu Q."/>
            <person name="Xin Y.-H."/>
        </authorList>
    </citation>
    <scope>NUCLEOTIDE SEQUENCE [LARGE SCALE GENOMIC DNA]</scope>
    <source>
        <strain evidence="1 2">TMB1-8</strain>
    </source>
</reference>
<name>A0A2S3ZFW3_9MICO</name>
<protein>
    <submittedName>
        <fullName evidence="1">Uncharacterized protein</fullName>
    </submittedName>
</protein>
<evidence type="ECO:0000313" key="2">
    <source>
        <dbReference type="Proteomes" id="UP000237104"/>
    </source>
</evidence>
<accession>A0A2S3ZFW3</accession>
<proteinExistence type="predicted"/>
<sequence length="63" mass="7441">MRRVGLIDRAAMHLGVALIRWGRRAVRARRRERPALAPESISARRELDRVRDEHLVLKLSQFR</sequence>